<evidence type="ECO:0000256" key="1">
    <source>
        <dbReference type="SAM" id="Coils"/>
    </source>
</evidence>
<dbReference type="Gene3D" id="1.10.3210.10">
    <property type="entry name" value="Hypothetical protein af1432"/>
    <property type="match status" value="1"/>
</dbReference>
<dbReference type="RefSeq" id="WP_208428499.1">
    <property type="nucleotide sequence ID" value="NZ_JAEPRJ010000001.1"/>
</dbReference>
<dbReference type="Pfam" id="PF00563">
    <property type="entry name" value="EAL"/>
    <property type="match status" value="1"/>
</dbReference>
<evidence type="ECO:0000259" key="2">
    <source>
        <dbReference type="PROSITE" id="PS50883"/>
    </source>
</evidence>
<dbReference type="InterPro" id="IPR035919">
    <property type="entry name" value="EAL_sf"/>
</dbReference>
<dbReference type="InterPro" id="IPR014408">
    <property type="entry name" value="dGMP_Pdiesterase_EAL/HD-GYP"/>
</dbReference>
<sequence>MFIARQPIFDKTKEVYGYELLFRGSNTSDAYNGTSAESSTAVVLGGLFEIGVDKIVGDKKAFVNFNYNSLMSNSIELVDPSTLIIEVLEDVEVDARLMRRLDSLHKEGYRIALDDFVQSIKDFKIVPVADIIKYDLIATPLDTIQDEVMEALRRKKVLLAEKVETEEEFIAARKMGFQLFQGYFFSKPVIIAGLKGKKPDITIYRRILNELHQEEPSFQGLAEILETDVSVAYRLVNVVSKKNEHDIQKGLKSALVKMGLTDFERWVHIMMLQDLSVNKPHELIRTSLIRSKFGELVANNTGSLYTRASEVSLMCLFSVLDAMLDLTMEEAMADLSISSDIKDALVKREGPLEPVLELAEAYEQADWEKLDRIASKLGIDSNRLGGWYMESIEWSDRIMEGV</sequence>
<accession>A0ABS1IYM2</accession>
<dbReference type="SUPFAM" id="SSF141868">
    <property type="entry name" value="EAL domain-like"/>
    <property type="match status" value="1"/>
</dbReference>
<dbReference type="Proteomes" id="UP000604730">
    <property type="component" value="Unassembled WGS sequence"/>
</dbReference>
<feature type="coiled-coil region" evidence="1">
    <location>
        <begin position="141"/>
        <end position="168"/>
    </location>
</feature>
<dbReference type="PROSITE" id="PS51833">
    <property type="entry name" value="HDOD"/>
    <property type="match status" value="1"/>
</dbReference>
<dbReference type="PANTHER" id="PTHR33525">
    <property type="match status" value="1"/>
</dbReference>
<dbReference type="PIRSF" id="PIRSF003180">
    <property type="entry name" value="DiGMPpdiest_YuxH"/>
    <property type="match status" value="1"/>
</dbReference>
<protein>
    <submittedName>
        <fullName evidence="4">EAL domain-containing protein</fullName>
    </submittedName>
</protein>
<evidence type="ECO:0000313" key="5">
    <source>
        <dbReference type="Proteomes" id="UP000604730"/>
    </source>
</evidence>
<keyword evidence="5" id="KW-1185">Reference proteome</keyword>
<evidence type="ECO:0000259" key="3">
    <source>
        <dbReference type="PROSITE" id="PS51833"/>
    </source>
</evidence>
<name>A0ABS1IYM2_9FIRM</name>
<dbReference type="PANTHER" id="PTHR33525:SF4">
    <property type="entry name" value="CYCLIC DI-GMP PHOSPHODIESTERASE CDGJ"/>
    <property type="match status" value="1"/>
</dbReference>
<dbReference type="SUPFAM" id="SSF109604">
    <property type="entry name" value="HD-domain/PDEase-like"/>
    <property type="match status" value="1"/>
</dbReference>
<evidence type="ECO:0000313" key="4">
    <source>
        <dbReference type="EMBL" id="MBK5896979.1"/>
    </source>
</evidence>
<dbReference type="SMART" id="SM00052">
    <property type="entry name" value="EAL"/>
    <property type="match status" value="1"/>
</dbReference>
<feature type="domain" description="EAL" evidence="2">
    <location>
        <begin position="1"/>
        <end position="202"/>
    </location>
</feature>
<keyword evidence="1" id="KW-0175">Coiled coil</keyword>
<dbReference type="InterPro" id="IPR013976">
    <property type="entry name" value="HDOD"/>
</dbReference>
<reference evidence="4 5" key="1">
    <citation type="submission" date="2021-01" db="EMBL/GenBank/DDBJ databases">
        <title>Isolation and description of Catonella massiliensis sp. nov., a novel Catonella species, isolated from a stable periodontitis subject.</title>
        <authorList>
            <person name="Antezack A."/>
            <person name="Boxberger M."/>
            <person name="La Scola B."/>
            <person name="Monnet-Corti V."/>
        </authorList>
    </citation>
    <scope>NUCLEOTIDE SEQUENCE [LARGE SCALE GENOMIC DNA]</scope>
    <source>
        <strain evidence="4 5">Marseille-Q4567</strain>
    </source>
</reference>
<proteinExistence type="predicted"/>
<comment type="caution">
    <text evidence="4">The sequence shown here is derived from an EMBL/GenBank/DDBJ whole genome shotgun (WGS) entry which is preliminary data.</text>
</comment>
<feature type="domain" description="HDOD" evidence="3">
    <location>
        <begin position="197"/>
        <end position="383"/>
    </location>
</feature>
<dbReference type="InterPro" id="IPR001633">
    <property type="entry name" value="EAL_dom"/>
</dbReference>
<dbReference type="EMBL" id="JAEPRJ010000001">
    <property type="protein sequence ID" value="MBK5896979.1"/>
    <property type="molecule type" value="Genomic_DNA"/>
</dbReference>
<dbReference type="PROSITE" id="PS50883">
    <property type="entry name" value="EAL"/>
    <property type="match status" value="1"/>
</dbReference>
<dbReference type="InterPro" id="IPR052340">
    <property type="entry name" value="RNase_Y/CdgJ"/>
</dbReference>
<dbReference type="Gene3D" id="3.20.20.450">
    <property type="entry name" value="EAL domain"/>
    <property type="match status" value="1"/>
</dbReference>
<organism evidence="4 5">
    <name type="scientific">Catonella massiliensis</name>
    <dbReference type="NCBI Taxonomy" id="2799636"/>
    <lineage>
        <taxon>Bacteria</taxon>
        <taxon>Bacillati</taxon>
        <taxon>Bacillota</taxon>
        <taxon>Clostridia</taxon>
        <taxon>Lachnospirales</taxon>
        <taxon>Lachnospiraceae</taxon>
        <taxon>Catonella</taxon>
    </lineage>
</organism>
<gene>
    <name evidence="4" type="ORF">JJN12_04160</name>
</gene>